<keyword evidence="3" id="KW-1185">Reference proteome</keyword>
<name>A0A7X8SPG0_9BACT</name>
<feature type="chain" id="PRO_5030979085" description="Transporter" evidence="1">
    <location>
        <begin position="23"/>
        <end position="267"/>
    </location>
</feature>
<evidence type="ECO:0008006" key="4">
    <source>
        <dbReference type="Google" id="ProtNLM"/>
    </source>
</evidence>
<dbReference type="AlphaFoldDB" id="A0A7X8SPG0"/>
<organism evidence="2 3">
    <name type="scientific">Flammeovirga agarivorans</name>
    <dbReference type="NCBI Taxonomy" id="2726742"/>
    <lineage>
        <taxon>Bacteria</taxon>
        <taxon>Pseudomonadati</taxon>
        <taxon>Bacteroidota</taxon>
        <taxon>Cytophagia</taxon>
        <taxon>Cytophagales</taxon>
        <taxon>Flammeovirgaceae</taxon>
        <taxon>Flammeovirga</taxon>
    </lineage>
</organism>
<dbReference type="RefSeq" id="WP_168884701.1">
    <property type="nucleotide sequence ID" value="NZ_JABAIL010000009.1"/>
</dbReference>
<dbReference type="EMBL" id="JABAIL010000009">
    <property type="protein sequence ID" value="NLR93988.1"/>
    <property type="molecule type" value="Genomic_DNA"/>
</dbReference>
<keyword evidence="1" id="KW-0732">Signal</keyword>
<comment type="caution">
    <text evidence="2">The sequence shown here is derived from an EMBL/GenBank/DDBJ whole genome shotgun (WGS) entry which is preliminary data.</text>
</comment>
<feature type="signal peptide" evidence="1">
    <location>
        <begin position="1"/>
        <end position="22"/>
    </location>
</feature>
<evidence type="ECO:0000256" key="1">
    <source>
        <dbReference type="SAM" id="SignalP"/>
    </source>
</evidence>
<proteinExistence type="predicted"/>
<reference evidence="2 3" key="1">
    <citation type="submission" date="2020-04" db="EMBL/GenBank/DDBJ databases">
        <title>Flammeovirga sp. SR4, a novel species isolated from seawater.</title>
        <authorList>
            <person name="Wang X."/>
        </authorList>
    </citation>
    <scope>NUCLEOTIDE SEQUENCE [LARGE SCALE GENOMIC DNA]</scope>
    <source>
        <strain evidence="2 3">SR4</strain>
    </source>
</reference>
<accession>A0A7X8SPG0</accession>
<protein>
    <recommendedName>
        <fullName evidence="4">Transporter</fullName>
    </recommendedName>
</protein>
<dbReference type="Proteomes" id="UP000585050">
    <property type="component" value="Unassembled WGS sequence"/>
</dbReference>
<evidence type="ECO:0000313" key="2">
    <source>
        <dbReference type="EMBL" id="NLR93988.1"/>
    </source>
</evidence>
<sequence length="267" mass="29516">MKFKQTLYIMLLWTFCNQLVIAQDEHKHDDLAKQLANPIANLISMPFQNNMDFGIGEFNGTRNTLNIQPVLPFKISEDINLITRMVLPVIHQENISGMNGLETGTGDMVLSGFFSPSKTKNGLTWGIGPALLIPSASHELLGTQKFGVGPTFVALKQQNALTYGFLVNQIWSVAGNDQRNDVNQFFFQPFLTYNWKSGAGVSSVFEMTHDWNNNATVLWFTPSISGVTSLGGQKVQLSVGPRFNLVAPESAKANYGFRASATFIFAK</sequence>
<gene>
    <name evidence="2" type="ORF">HGP29_22495</name>
</gene>
<evidence type="ECO:0000313" key="3">
    <source>
        <dbReference type="Proteomes" id="UP000585050"/>
    </source>
</evidence>